<reference evidence="1" key="4">
    <citation type="submission" date="2019-03" db="UniProtKB">
        <authorList>
            <consortium name="EnsemblPlants"/>
        </authorList>
    </citation>
    <scope>IDENTIFICATION</scope>
</reference>
<reference evidence="2" key="1">
    <citation type="journal article" date="2014" name="Science">
        <title>Ancient hybridizations among the ancestral genomes of bread wheat.</title>
        <authorList>
            <consortium name="International Wheat Genome Sequencing Consortium,"/>
            <person name="Marcussen T."/>
            <person name="Sandve S.R."/>
            <person name="Heier L."/>
            <person name="Spannagl M."/>
            <person name="Pfeifer M."/>
            <person name="Jakobsen K.S."/>
            <person name="Wulff B.B."/>
            <person name="Steuernagel B."/>
            <person name="Mayer K.F."/>
            <person name="Olsen O.A."/>
        </authorList>
    </citation>
    <scope>NUCLEOTIDE SEQUENCE [LARGE SCALE GENOMIC DNA]</scope>
    <source>
        <strain evidence="2">cv. AL8/78</strain>
    </source>
</reference>
<reference evidence="1" key="3">
    <citation type="journal article" date="2017" name="Nature">
        <title>Genome sequence of the progenitor of the wheat D genome Aegilops tauschii.</title>
        <authorList>
            <person name="Luo M.C."/>
            <person name="Gu Y.Q."/>
            <person name="Puiu D."/>
            <person name="Wang H."/>
            <person name="Twardziok S.O."/>
            <person name="Deal K.R."/>
            <person name="Huo N."/>
            <person name="Zhu T."/>
            <person name="Wang L."/>
            <person name="Wang Y."/>
            <person name="McGuire P.E."/>
            <person name="Liu S."/>
            <person name="Long H."/>
            <person name="Ramasamy R.K."/>
            <person name="Rodriguez J.C."/>
            <person name="Van S.L."/>
            <person name="Yuan L."/>
            <person name="Wang Z."/>
            <person name="Xia Z."/>
            <person name="Xiao L."/>
            <person name="Anderson O.D."/>
            <person name="Ouyang S."/>
            <person name="Liang Y."/>
            <person name="Zimin A.V."/>
            <person name="Pertea G."/>
            <person name="Qi P."/>
            <person name="Bennetzen J.L."/>
            <person name="Dai X."/>
            <person name="Dawson M.W."/>
            <person name="Muller H.G."/>
            <person name="Kugler K."/>
            <person name="Rivarola-Duarte L."/>
            <person name="Spannagl M."/>
            <person name="Mayer K.F.X."/>
            <person name="Lu F.H."/>
            <person name="Bevan M.W."/>
            <person name="Leroy P."/>
            <person name="Li P."/>
            <person name="You F.M."/>
            <person name="Sun Q."/>
            <person name="Liu Z."/>
            <person name="Lyons E."/>
            <person name="Wicker T."/>
            <person name="Salzberg S.L."/>
            <person name="Devos K.M."/>
            <person name="Dvorak J."/>
        </authorList>
    </citation>
    <scope>NUCLEOTIDE SEQUENCE [LARGE SCALE GENOMIC DNA]</scope>
    <source>
        <strain evidence="1">cv. AL8/78</strain>
    </source>
</reference>
<dbReference type="AlphaFoldDB" id="A0A452Z8C0"/>
<dbReference type="Proteomes" id="UP000015105">
    <property type="component" value="Chromosome 1D"/>
</dbReference>
<keyword evidence="2" id="KW-1185">Reference proteome</keyword>
<evidence type="ECO:0000313" key="2">
    <source>
        <dbReference type="Proteomes" id="UP000015105"/>
    </source>
</evidence>
<reference evidence="2" key="2">
    <citation type="journal article" date="2017" name="Nat. Plants">
        <title>The Aegilops tauschii genome reveals multiple impacts of transposons.</title>
        <authorList>
            <person name="Zhao G."/>
            <person name="Zou C."/>
            <person name="Li K."/>
            <person name="Wang K."/>
            <person name="Li T."/>
            <person name="Gao L."/>
            <person name="Zhang X."/>
            <person name="Wang H."/>
            <person name="Yang Z."/>
            <person name="Liu X."/>
            <person name="Jiang W."/>
            <person name="Mao L."/>
            <person name="Kong X."/>
            <person name="Jiao Y."/>
            <person name="Jia J."/>
        </authorList>
    </citation>
    <scope>NUCLEOTIDE SEQUENCE [LARGE SCALE GENOMIC DNA]</scope>
    <source>
        <strain evidence="2">cv. AL8/78</strain>
    </source>
</reference>
<sequence>MKCCVILHNMILEDERGLNLPCFYDNVGTRVQPERNRCRVQAFLEAHREIEDANTHGQLRDDLVEHLWQLDGRRQGP</sequence>
<name>A0A452Z8C0_AEGTS</name>
<evidence type="ECO:0000313" key="1">
    <source>
        <dbReference type="EnsemblPlants" id="AET1Gv20671100.1"/>
    </source>
</evidence>
<accession>A0A452Z8C0</accession>
<dbReference type="STRING" id="200361.A0A452Z8C0"/>
<protein>
    <submittedName>
        <fullName evidence="1">Uncharacterized protein</fullName>
    </submittedName>
</protein>
<organism evidence="1 2">
    <name type="scientific">Aegilops tauschii subsp. strangulata</name>
    <name type="common">Goatgrass</name>
    <dbReference type="NCBI Taxonomy" id="200361"/>
    <lineage>
        <taxon>Eukaryota</taxon>
        <taxon>Viridiplantae</taxon>
        <taxon>Streptophyta</taxon>
        <taxon>Embryophyta</taxon>
        <taxon>Tracheophyta</taxon>
        <taxon>Spermatophyta</taxon>
        <taxon>Magnoliopsida</taxon>
        <taxon>Liliopsida</taxon>
        <taxon>Poales</taxon>
        <taxon>Poaceae</taxon>
        <taxon>BOP clade</taxon>
        <taxon>Pooideae</taxon>
        <taxon>Triticodae</taxon>
        <taxon>Triticeae</taxon>
        <taxon>Triticinae</taxon>
        <taxon>Aegilops</taxon>
    </lineage>
</organism>
<dbReference type="EnsemblPlants" id="AET1Gv20671100.1">
    <property type="protein sequence ID" value="AET1Gv20671100.1"/>
    <property type="gene ID" value="AET1Gv20671100"/>
</dbReference>
<dbReference type="Gramene" id="AET1Gv20671100.1">
    <property type="protein sequence ID" value="AET1Gv20671100.1"/>
    <property type="gene ID" value="AET1Gv20671100"/>
</dbReference>
<reference evidence="1" key="5">
    <citation type="journal article" date="2021" name="G3 (Bethesda)">
        <title>Aegilops tauschii genome assembly Aet v5.0 features greater sequence contiguity and improved annotation.</title>
        <authorList>
            <person name="Wang L."/>
            <person name="Zhu T."/>
            <person name="Rodriguez J.C."/>
            <person name="Deal K.R."/>
            <person name="Dubcovsky J."/>
            <person name="McGuire P.E."/>
            <person name="Lux T."/>
            <person name="Spannagl M."/>
            <person name="Mayer K.F.X."/>
            <person name="Baldrich P."/>
            <person name="Meyers B.C."/>
            <person name="Huo N."/>
            <person name="Gu Y.Q."/>
            <person name="Zhou H."/>
            <person name="Devos K.M."/>
            <person name="Bennetzen J.L."/>
            <person name="Unver T."/>
            <person name="Budak H."/>
            <person name="Gulick P.J."/>
            <person name="Galiba G."/>
            <person name="Kalapos B."/>
            <person name="Nelson D.R."/>
            <person name="Li P."/>
            <person name="You F.M."/>
            <person name="Luo M.C."/>
            <person name="Dvorak J."/>
        </authorList>
    </citation>
    <scope>NUCLEOTIDE SEQUENCE [LARGE SCALE GENOMIC DNA]</scope>
    <source>
        <strain evidence="1">cv. AL8/78</strain>
    </source>
</reference>
<proteinExistence type="predicted"/>